<dbReference type="STRING" id="1801743.A2824_01300"/>
<keyword evidence="7 9" id="KW-0472">Membrane</keyword>
<dbReference type="InterPro" id="IPR036739">
    <property type="entry name" value="SLC41_membr_dom_sf"/>
</dbReference>
<dbReference type="GO" id="GO:0016020">
    <property type="term" value="C:membrane"/>
    <property type="evidence" value="ECO:0007669"/>
    <property type="project" value="UniProtKB-SubCell"/>
</dbReference>
<proteinExistence type="inferred from homology"/>
<organism evidence="11 12">
    <name type="scientific">Candidatus Nomurabacteria bacterium RIFCSPHIGHO2_01_FULL_42_16</name>
    <dbReference type="NCBI Taxonomy" id="1801743"/>
    <lineage>
        <taxon>Bacteria</taxon>
        <taxon>Candidatus Nomuraibacteriota</taxon>
    </lineage>
</organism>
<dbReference type="PANTHER" id="PTHR41394">
    <property type="entry name" value="MAGNESIUM TRANSPORTER MGTE"/>
    <property type="match status" value="1"/>
</dbReference>
<evidence type="ECO:0000256" key="6">
    <source>
        <dbReference type="ARBA" id="ARBA00022989"/>
    </source>
</evidence>
<dbReference type="CDD" id="cd04606">
    <property type="entry name" value="CBS_pair_Mg_transporter"/>
    <property type="match status" value="1"/>
</dbReference>
<dbReference type="EMBL" id="MFTT01000031">
    <property type="protein sequence ID" value="OGI69203.1"/>
    <property type="molecule type" value="Genomic_DNA"/>
</dbReference>
<dbReference type="SMART" id="SM00116">
    <property type="entry name" value="CBS"/>
    <property type="match status" value="2"/>
</dbReference>
<dbReference type="Pfam" id="PF01769">
    <property type="entry name" value="MgtE"/>
    <property type="match status" value="1"/>
</dbReference>
<feature type="domain" description="CBS" evidence="10">
    <location>
        <begin position="80"/>
        <end position="136"/>
    </location>
</feature>
<dbReference type="Gene3D" id="3.10.580.10">
    <property type="entry name" value="CBS-domain"/>
    <property type="match status" value="1"/>
</dbReference>
<gene>
    <name evidence="11" type="ORF">A2824_01300</name>
</gene>
<feature type="transmembrane region" description="Helical" evidence="9">
    <location>
        <begin position="167"/>
        <end position="187"/>
    </location>
</feature>
<evidence type="ECO:0000259" key="10">
    <source>
        <dbReference type="PROSITE" id="PS51371"/>
    </source>
</evidence>
<dbReference type="SUPFAM" id="SSF54631">
    <property type="entry name" value="CBS-domain pair"/>
    <property type="match status" value="1"/>
</dbReference>
<evidence type="ECO:0000256" key="7">
    <source>
        <dbReference type="ARBA" id="ARBA00023136"/>
    </source>
</evidence>
<dbReference type="PANTHER" id="PTHR41394:SF5">
    <property type="entry name" value="SLC41A_MGTE INTEGRAL MEMBRANE DOMAIN-CONTAINING PROTEIN"/>
    <property type="match status" value="1"/>
</dbReference>
<dbReference type="SUPFAM" id="SSF161093">
    <property type="entry name" value="MgtE membrane domain-like"/>
    <property type="match status" value="1"/>
</dbReference>
<evidence type="ECO:0000313" key="11">
    <source>
        <dbReference type="EMBL" id="OGI69203.1"/>
    </source>
</evidence>
<evidence type="ECO:0000256" key="8">
    <source>
        <dbReference type="PROSITE-ProRule" id="PRU00703"/>
    </source>
</evidence>
<evidence type="ECO:0000256" key="3">
    <source>
        <dbReference type="ARBA" id="ARBA00022448"/>
    </source>
</evidence>
<sequence length="329" mass="36147">MENHISFKHSEAGARMVSNVPRARESDSVESVVKMLMEKAKDFATINYIYTVNENGELLGVISIKEIFSLPKDRPLGDFTKKDIAVVHPHSHQERAAMLAIKHNIKVVPVVDKEKKLLGVIPSDVILNIMHEEHVEDALKAGGFIAAKTFVKDIITSSSGTYFKKRLPWLIFGLGGGLLAALVVGFFENALKELLTLAAFVPAIVYMADAVGVQTQTVFIRSLAIEPSFNFRKYAVREILVGIALAVVLGFIISIVSFIWWEPAALGLILGFSLFATIILAVLIALFLPWFFSKMDIDPAIASGPLATTIRDLLSVFIYLGIATFILGF</sequence>
<dbReference type="InterPro" id="IPR006667">
    <property type="entry name" value="SLC41_membr_dom"/>
</dbReference>
<evidence type="ECO:0000256" key="5">
    <source>
        <dbReference type="ARBA" id="ARBA00022842"/>
    </source>
</evidence>
<keyword evidence="3" id="KW-0813">Transport</keyword>
<feature type="transmembrane region" description="Helical" evidence="9">
    <location>
        <begin position="239"/>
        <end position="261"/>
    </location>
</feature>
<dbReference type="InterPro" id="IPR000644">
    <property type="entry name" value="CBS_dom"/>
</dbReference>
<name>A0A1F6VHU0_9BACT</name>
<keyword evidence="6 9" id="KW-1133">Transmembrane helix</keyword>
<evidence type="ECO:0000313" key="12">
    <source>
        <dbReference type="Proteomes" id="UP000178059"/>
    </source>
</evidence>
<dbReference type="Pfam" id="PF00571">
    <property type="entry name" value="CBS"/>
    <property type="match status" value="2"/>
</dbReference>
<keyword evidence="4 9" id="KW-0812">Transmembrane</keyword>
<dbReference type="GO" id="GO:0008324">
    <property type="term" value="F:monoatomic cation transmembrane transporter activity"/>
    <property type="evidence" value="ECO:0007669"/>
    <property type="project" value="InterPro"/>
</dbReference>
<keyword evidence="8" id="KW-0129">CBS domain</keyword>
<comment type="caution">
    <text evidence="11">The sequence shown here is derived from an EMBL/GenBank/DDBJ whole genome shotgun (WGS) entry which is preliminary data.</text>
</comment>
<keyword evidence="5" id="KW-0460">Magnesium</keyword>
<feature type="transmembrane region" description="Helical" evidence="9">
    <location>
        <begin position="267"/>
        <end position="292"/>
    </location>
</feature>
<evidence type="ECO:0000256" key="9">
    <source>
        <dbReference type="SAM" id="Phobius"/>
    </source>
</evidence>
<dbReference type="InterPro" id="IPR046342">
    <property type="entry name" value="CBS_dom_sf"/>
</dbReference>
<feature type="transmembrane region" description="Helical" evidence="9">
    <location>
        <begin position="199"/>
        <end position="219"/>
    </location>
</feature>
<accession>A0A1F6VHU0</accession>
<comment type="similarity">
    <text evidence="2">Belongs to the SLC41A transporter family.</text>
</comment>
<protein>
    <recommendedName>
        <fullName evidence="10">CBS domain-containing protein</fullName>
    </recommendedName>
</protein>
<dbReference type="Gene3D" id="1.10.357.20">
    <property type="entry name" value="SLC41 divalent cation transporters, integral membrane domain"/>
    <property type="match status" value="1"/>
</dbReference>
<evidence type="ECO:0000256" key="1">
    <source>
        <dbReference type="ARBA" id="ARBA00004141"/>
    </source>
</evidence>
<evidence type="ECO:0000256" key="4">
    <source>
        <dbReference type="ARBA" id="ARBA00022692"/>
    </source>
</evidence>
<reference evidence="11 12" key="1">
    <citation type="journal article" date="2016" name="Nat. Commun.">
        <title>Thousands of microbial genomes shed light on interconnected biogeochemical processes in an aquifer system.</title>
        <authorList>
            <person name="Anantharaman K."/>
            <person name="Brown C.T."/>
            <person name="Hug L.A."/>
            <person name="Sharon I."/>
            <person name="Castelle C.J."/>
            <person name="Probst A.J."/>
            <person name="Thomas B.C."/>
            <person name="Singh A."/>
            <person name="Wilkins M.J."/>
            <person name="Karaoz U."/>
            <person name="Brodie E.L."/>
            <person name="Williams K.H."/>
            <person name="Hubbard S.S."/>
            <person name="Banfield J.F."/>
        </authorList>
    </citation>
    <scope>NUCLEOTIDE SEQUENCE [LARGE SCALE GENOMIC DNA]</scope>
</reference>
<comment type="subcellular location">
    <subcellularLocation>
        <location evidence="1">Membrane</location>
        <topology evidence="1">Multi-pass membrane protein</topology>
    </subcellularLocation>
</comment>
<dbReference type="PROSITE" id="PS51371">
    <property type="entry name" value="CBS"/>
    <property type="match status" value="2"/>
</dbReference>
<evidence type="ECO:0000256" key="2">
    <source>
        <dbReference type="ARBA" id="ARBA00009749"/>
    </source>
</evidence>
<dbReference type="AlphaFoldDB" id="A0A1F6VHU0"/>
<feature type="transmembrane region" description="Helical" evidence="9">
    <location>
        <begin position="313"/>
        <end position="328"/>
    </location>
</feature>
<dbReference type="Proteomes" id="UP000178059">
    <property type="component" value="Unassembled WGS sequence"/>
</dbReference>
<feature type="domain" description="CBS" evidence="10">
    <location>
        <begin position="16"/>
        <end position="79"/>
    </location>
</feature>